<dbReference type="InterPro" id="IPR051637">
    <property type="entry name" value="Ank_repeat_dom-contain_49"/>
</dbReference>
<dbReference type="Pfam" id="PF00023">
    <property type="entry name" value="Ank"/>
    <property type="match status" value="1"/>
</dbReference>
<gene>
    <name evidence="5" type="ORF">B9Z19DRAFT_1085107</name>
</gene>
<dbReference type="Pfam" id="PF13857">
    <property type="entry name" value="Ank_5"/>
    <property type="match status" value="1"/>
</dbReference>
<dbReference type="Proteomes" id="UP000244722">
    <property type="component" value="Unassembled WGS sequence"/>
</dbReference>
<feature type="domain" description="F-box" evidence="4">
    <location>
        <begin position="1"/>
        <end position="44"/>
    </location>
</feature>
<keyword evidence="2 3" id="KW-0040">ANK repeat</keyword>
<evidence type="ECO:0000313" key="6">
    <source>
        <dbReference type="Proteomes" id="UP000244722"/>
    </source>
</evidence>
<evidence type="ECO:0000259" key="4">
    <source>
        <dbReference type="PROSITE" id="PS50181"/>
    </source>
</evidence>
<name>A0A2T6ZR80_TUBBO</name>
<evidence type="ECO:0000256" key="3">
    <source>
        <dbReference type="PROSITE-ProRule" id="PRU00023"/>
    </source>
</evidence>
<dbReference type="SUPFAM" id="SSF48403">
    <property type="entry name" value="Ankyrin repeat"/>
    <property type="match status" value="1"/>
</dbReference>
<dbReference type="EMBL" id="NESQ01000133">
    <property type="protein sequence ID" value="PUU77991.1"/>
    <property type="molecule type" value="Genomic_DNA"/>
</dbReference>
<protein>
    <submittedName>
        <fullName evidence="5">Ankyrin repeat-containing domain protein</fullName>
    </submittedName>
</protein>
<dbReference type="InterPro" id="IPR002110">
    <property type="entry name" value="Ankyrin_rpt"/>
</dbReference>
<comment type="caution">
    <text evidence="5">The sequence shown here is derived from an EMBL/GenBank/DDBJ whole genome shotgun (WGS) entry which is preliminary data.</text>
</comment>
<feature type="repeat" description="ANK" evidence="3">
    <location>
        <begin position="216"/>
        <end position="248"/>
    </location>
</feature>
<reference evidence="5 6" key="1">
    <citation type="submission" date="2017-04" db="EMBL/GenBank/DDBJ databases">
        <title>Draft genome sequence of Tuber borchii Vittad., a whitish edible truffle.</title>
        <authorList>
            <consortium name="DOE Joint Genome Institute"/>
            <person name="Murat C."/>
            <person name="Kuo A."/>
            <person name="Barry K.W."/>
            <person name="Clum A."/>
            <person name="Dockter R.B."/>
            <person name="Fauchery L."/>
            <person name="Iotti M."/>
            <person name="Kohler A."/>
            <person name="Labutti K."/>
            <person name="Lindquist E.A."/>
            <person name="Lipzen A."/>
            <person name="Ohm R.A."/>
            <person name="Wang M."/>
            <person name="Grigoriev I.V."/>
            <person name="Zambonelli A."/>
            <person name="Martin F.M."/>
        </authorList>
    </citation>
    <scope>NUCLEOTIDE SEQUENCE [LARGE SCALE GENOMIC DNA]</scope>
    <source>
        <strain evidence="5 6">Tbo3840</strain>
    </source>
</reference>
<dbReference type="Gene3D" id="1.25.40.20">
    <property type="entry name" value="Ankyrin repeat-containing domain"/>
    <property type="match status" value="2"/>
</dbReference>
<organism evidence="5 6">
    <name type="scientific">Tuber borchii</name>
    <name type="common">White truffle</name>
    <dbReference type="NCBI Taxonomy" id="42251"/>
    <lineage>
        <taxon>Eukaryota</taxon>
        <taxon>Fungi</taxon>
        <taxon>Dikarya</taxon>
        <taxon>Ascomycota</taxon>
        <taxon>Pezizomycotina</taxon>
        <taxon>Pezizomycetes</taxon>
        <taxon>Pezizales</taxon>
        <taxon>Tuberaceae</taxon>
        <taxon>Tuber</taxon>
    </lineage>
</organism>
<evidence type="ECO:0000313" key="5">
    <source>
        <dbReference type="EMBL" id="PUU77991.1"/>
    </source>
</evidence>
<evidence type="ECO:0000256" key="1">
    <source>
        <dbReference type="ARBA" id="ARBA00022737"/>
    </source>
</evidence>
<dbReference type="Pfam" id="PF12796">
    <property type="entry name" value="Ank_2"/>
    <property type="match status" value="1"/>
</dbReference>
<keyword evidence="6" id="KW-1185">Reference proteome</keyword>
<feature type="repeat" description="ANK" evidence="3">
    <location>
        <begin position="50"/>
        <end position="82"/>
    </location>
</feature>
<dbReference type="PRINTS" id="PR01415">
    <property type="entry name" value="ANKYRIN"/>
</dbReference>
<dbReference type="PROSITE" id="PS50297">
    <property type="entry name" value="ANK_REP_REGION"/>
    <property type="match status" value="4"/>
</dbReference>
<dbReference type="PANTHER" id="PTHR24180">
    <property type="entry name" value="CYCLIN-DEPENDENT KINASE INHIBITOR 2C-RELATED"/>
    <property type="match status" value="1"/>
</dbReference>
<proteinExistence type="predicted"/>
<dbReference type="OrthoDB" id="10057496at2759"/>
<evidence type="ECO:0000256" key="2">
    <source>
        <dbReference type="ARBA" id="ARBA00023043"/>
    </source>
</evidence>
<dbReference type="SMART" id="SM00248">
    <property type="entry name" value="ANK"/>
    <property type="match status" value="6"/>
</dbReference>
<dbReference type="InterPro" id="IPR036770">
    <property type="entry name" value="Ankyrin_rpt-contain_sf"/>
</dbReference>
<feature type="repeat" description="ANK" evidence="3">
    <location>
        <begin position="84"/>
        <end position="116"/>
    </location>
</feature>
<dbReference type="AlphaFoldDB" id="A0A2T6ZR80"/>
<dbReference type="PROSITE" id="PS50181">
    <property type="entry name" value="FBOX"/>
    <property type="match status" value="1"/>
</dbReference>
<dbReference type="STRING" id="42251.A0A2T6ZR80"/>
<accession>A0A2T6ZR80</accession>
<keyword evidence="1" id="KW-0677">Repeat</keyword>
<dbReference type="InterPro" id="IPR001810">
    <property type="entry name" value="F-box_dom"/>
</dbReference>
<dbReference type="PANTHER" id="PTHR24180:SF45">
    <property type="entry name" value="POLY [ADP-RIBOSE] POLYMERASE TANKYRASE"/>
    <property type="match status" value="1"/>
</dbReference>
<feature type="repeat" description="ANK" evidence="3">
    <location>
        <begin position="117"/>
        <end position="149"/>
    </location>
</feature>
<sequence length="296" mass="32589">MSLLDLPNELLLQIAQDFTHNDLAHFLLANRRTAYLFQHLLERLALDPKDNLTALHWACSRGHLPLAKLLIDSGFDLNEKCQTLGRTPLHFAVAANSEEIVEILLTAGADPNVRNNTGSTPLHWSTLCGSYGMSARLLEHGAGVRIKNSAWMTPLHCALEGAVEALTQLVTEQGIETPVDVDTTIVPVPKEEYLRRKKVVKLVLDNKPWLDAQDKAGLTALHYAAKSGRTSVAKWLLERGADAYVRDGNGCTALEVAEFVGHVKVAGVLREHYEKEREPLWNVFVGNVLEVIGIGG</sequence>
<dbReference type="PROSITE" id="PS50088">
    <property type="entry name" value="ANK_REPEAT"/>
    <property type="match status" value="4"/>
</dbReference>